<dbReference type="AlphaFoldDB" id="Q1QK80"/>
<feature type="compositionally biased region" description="Low complexity" evidence="1">
    <location>
        <begin position="117"/>
        <end position="143"/>
    </location>
</feature>
<keyword evidence="3" id="KW-1185">Reference proteome</keyword>
<reference evidence="2 3" key="1">
    <citation type="submission" date="2006-03" db="EMBL/GenBank/DDBJ databases">
        <title>Complete sequence of chromosome of Nitrobacter hamburgensis X14.</title>
        <authorList>
            <consortium name="US DOE Joint Genome Institute"/>
            <person name="Copeland A."/>
            <person name="Lucas S."/>
            <person name="Lapidus A."/>
            <person name="Barry K."/>
            <person name="Detter J.C."/>
            <person name="Glavina del Rio T."/>
            <person name="Hammon N."/>
            <person name="Israni S."/>
            <person name="Dalin E."/>
            <person name="Tice H."/>
            <person name="Pitluck S."/>
            <person name="Chain P."/>
            <person name="Malfatti S."/>
            <person name="Shin M."/>
            <person name="Vergez L."/>
            <person name="Schmutz J."/>
            <person name="Larimer F."/>
            <person name="Land M."/>
            <person name="Hauser L."/>
            <person name="Kyrpides N."/>
            <person name="Ivanova N."/>
            <person name="Ward B."/>
            <person name="Arp D."/>
            <person name="Klotz M."/>
            <person name="Stein L."/>
            <person name="O'Mullan G."/>
            <person name="Starkenburg S."/>
            <person name="Sayavedra L."/>
            <person name="Poret-Peterson A.T."/>
            <person name="Gentry M.E."/>
            <person name="Bruce D."/>
            <person name="Richardson P."/>
        </authorList>
    </citation>
    <scope>NUCLEOTIDE SEQUENCE [LARGE SCALE GENOMIC DNA]</scope>
    <source>
        <strain evidence="3">DSM 10229 / NCIMB 13809 / X14</strain>
    </source>
</reference>
<organism evidence="2 3">
    <name type="scientific">Nitrobacter hamburgensis (strain DSM 10229 / NCIMB 13809 / X14)</name>
    <dbReference type="NCBI Taxonomy" id="323097"/>
    <lineage>
        <taxon>Bacteria</taxon>
        <taxon>Pseudomonadati</taxon>
        <taxon>Pseudomonadota</taxon>
        <taxon>Alphaproteobacteria</taxon>
        <taxon>Hyphomicrobiales</taxon>
        <taxon>Nitrobacteraceae</taxon>
        <taxon>Nitrobacter</taxon>
    </lineage>
</organism>
<proteinExistence type="predicted"/>
<evidence type="ECO:0000256" key="1">
    <source>
        <dbReference type="SAM" id="MobiDB-lite"/>
    </source>
</evidence>
<dbReference type="Proteomes" id="UP000001953">
    <property type="component" value="Chromosome"/>
</dbReference>
<evidence type="ECO:0000313" key="2">
    <source>
        <dbReference type="EMBL" id="ABE63367.1"/>
    </source>
</evidence>
<accession>Q1QK80</accession>
<dbReference type="RefSeq" id="WP_011511034.1">
    <property type="nucleotide sequence ID" value="NC_007964.1"/>
</dbReference>
<dbReference type="InterPro" id="IPR006311">
    <property type="entry name" value="TAT_signal"/>
</dbReference>
<dbReference type="PROSITE" id="PS51318">
    <property type="entry name" value="TAT"/>
    <property type="match status" value="1"/>
</dbReference>
<dbReference type="PROSITE" id="PS51257">
    <property type="entry name" value="PROKAR_LIPOPROTEIN"/>
    <property type="match status" value="1"/>
</dbReference>
<feature type="region of interest" description="Disordered" evidence="1">
    <location>
        <begin position="114"/>
        <end position="143"/>
    </location>
</feature>
<dbReference type="EMBL" id="CP000319">
    <property type="protein sequence ID" value="ABE63367.1"/>
    <property type="molecule type" value="Genomic_DNA"/>
</dbReference>
<protein>
    <submittedName>
        <fullName evidence="2">Twin-arginine translocation pathway signal</fullName>
    </submittedName>
</protein>
<dbReference type="OrthoDB" id="8255563at2"/>
<dbReference type="KEGG" id="nha:Nham_2585"/>
<name>Q1QK80_NITHX</name>
<dbReference type="HOGENOM" id="CLU_151768_0_0_5"/>
<evidence type="ECO:0000313" key="3">
    <source>
        <dbReference type="Proteomes" id="UP000001953"/>
    </source>
</evidence>
<dbReference type="eggNOG" id="ENOG5030WQY">
    <property type="taxonomic scope" value="Bacteria"/>
</dbReference>
<gene>
    <name evidence="2" type="ordered locus">Nham_2585</name>
</gene>
<sequence length="143" mass="15079">MSDRIVNDRRQWLSAAAIALLVAAGGLSGCANLGDGPVSGAFVDPAKYDLYDCPQLDAQRKSLAARTAELQRLIDKAHTGVAGSVVAEVAYRNDYITVRASAKLVEQEWQRNKCHEAAPAATTAPASSARGAPPPRRSGSAVY</sequence>